<accession>A0A199P1N0</accession>
<dbReference type="RefSeq" id="WP_064539907.1">
    <property type="nucleotide sequence ID" value="NZ_LWSU01000217.1"/>
</dbReference>
<dbReference type="AlphaFoldDB" id="A0A199P1N0"/>
<proteinExistence type="predicted"/>
<dbReference type="Proteomes" id="UP000093858">
    <property type="component" value="Unassembled WGS sequence"/>
</dbReference>
<name>A0A199P1N0_9XANT</name>
<organism evidence="1 2">
    <name type="scientific">Xanthomonas graminis pv. poae</name>
    <dbReference type="NCBI Taxonomy" id="227946"/>
    <lineage>
        <taxon>Bacteria</taxon>
        <taxon>Pseudomonadati</taxon>
        <taxon>Pseudomonadota</taxon>
        <taxon>Gammaproteobacteria</taxon>
        <taxon>Lysobacterales</taxon>
        <taxon>Lysobacteraceae</taxon>
        <taxon>Xanthomonas</taxon>
        <taxon>Xanthomonas translucens group</taxon>
        <taxon>Xanthomonas graminis</taxon>
    </lineage>
</organism>
<sequence>MPPELPRAPLSTATVAARSVALLQREAPQWTVELPGARSSFAQLFWRNPPPADGSVQSGKQMFGEFNPIRLRDRLHVNQVVSG</sequence>
<dbReference type="EMBL" id="LWSU01000217">
    <property type="protein sequence ID" value="OAX54940.1"/>
    <property type="molecule type" value="Genomic_DNA"/>
</dbReference>
<protein>
    <submittedName>
        <fullName evidence="1">Uncharacterized protein</fullName>
    </submittedName>
</protein>
<reference evidence="1 2" key="1">
    <citation type="submission" date="2016-04" db="EMBL/GenBank/DDBJ databases">
        <title>Xanthomonas translucens phylogeny.</title>
        <authorList>
            <person name="Langlois P."/>
        </authorList>
    </citation>
    <scope>NUCLEOTIDE SEQUENCE [LARGE SCALE GENOMIC DNA]</scope>
    <source>
        <strain evidence="1 2">B99</strain>
    </source>
</reference>
<gene>
    <name evidence="1" type="ORF">A6R73_18625</name>
</gene>
<comment type="caution">
    <text evidence="1">The sequence shown here is derived from an EMBL/GenBank/DDBJ whole genome shotgun (WGS) entry which is preliminary data.</text>
</comment>
<evidence type="ECO:0000313" key="2">
    <source>
        <dbReference type="Proteomes" id="UP000093858"/>
    </source>
</evidence>
<evidence type="ECO:0000313" key="1">
    <source>
        <dbReference type="EMBL" id="OAX54940.1"/>
    </source>
</evidence>